<organism evidence="2 3">
    <name type="scientific">Aminobacter aminovorans</name>
    <name type="common">Chelatobacter heintzii</name>
    <dbReference type="NCBI Taxonomy" id="83263"/>
    <lineage>
        <taxon>Bacteria</taxon>
        <taxon>Pseudomonadati</taxon>
        <taxon>Pseudomonadota</taxon>
        <taxon>Alphaproteobacteria</taxon>
        <taxon>Hyphomicrobiales</taxon>
        <taxon>Phyllobacteriaceae</taxon>
        <taxon>Aminobacter</taxon>
    </lineage>
</organism>
<accession>A0A380WH74</accession>
<dbReference type="Proteomes" id="UP000254701">
    <property type="component" value="Unassembled WGS sequence"/>
</dbReference>
<feature type="transmembrane region" description="Helical" evidence="1">
    <location>
        <begin position="78"/>
        <end position="98"/>
    </location>
</feature>
<keyword evidence="1" id="KW-0812">Transmembrane</keyword>
<evidence type="ECO:0000313" key="3">
    <source>
        <dbReference type="Proteomes" id="UP000254701"/>
    </source>
</evidence>
<keyword evidence="1" id="KW-1133">Transmembrane helix</keyword>
<feature type="transmembrane region" description="Helical" evidence="1">
    <location>
        <begin position="104"/>
        <end position="123"/>
    </location>
</feature>
<evidence type="ECO:0000313" key="2">
    <source>
        <dbReference type="EMBL" id="SUU88068.1"/>
    </source>
</evidence>
<reference evidence="2 3" key="1">
    <citation type="submission" date="2018-06" db="EMBL/GenBank/DDBJ databases">
        <authorList>
            <consortium name="Pathogen Informatics"/>
            <person name="Doyle S."/>
        </authorList>
    </citation>
    <scope>NUCLEOTIDE SEQUENCE [LARGE SCALE GENOMIC DNA]</scope>
    <source>
        <strain evidence="2 3">NCTC10684</strain>
    </source>
</reference>
<keyword evidence="1" id="KW-0472">Membrane</keyword>
<protein>
    <recommendedName>
        <fullName evidence="4">DUF4345 domain-containing protein</fullName>
    </recommendedName>
</protein>
<dbReference type="OrthoDB" id="7619515at2"/>
<gene>
    <name evidence="2" type="ORF">NCTC10684_01275</name>
</gene>
<sequence length="132" mass="14317">MSAWPEKRFLQAIVAVLAITPVLIGLAGVIIGPAFLHVEQPWPTDLDSHFRFLSGIFLAIGVAWFTCVPAIETKTARFCFLALLTFCGGLARLSSLLLAGRPSAGHLAGLSIELLAVPLLVIWQQRIARLTR</sequence>
<name>A0A380WH74_AMIAI</name>
<dbReference type="AlphaFoldDB" id="A0A380WH74"/>
<dbReference type="InterPro" id="IPR025597">
    <property type="entry name" value="DUF4345"/>
</dbReference>
<dbReference type="Pfam" id="PF14248">
    <property type="entry name" value="DUF4345"/>
    <property type="match status" value="1"/>
</dbReference>
<proteinExistence type="predicted"/>
<evidence type="ECO:0008006" key="4">
    <source>
        <dbReference type="Google" id="ProtNLM"/>
    </source>
</evidence>
<evidence type="ECO:0000256" key="1">
    <source>
        <dbReference type="SAM" id="Phobius"/>
    </source>
</evidence>
<feature type="transmembrane region" description="Helical" evidence="1">
    <location>
        <begin position="50"/>
        <end position="71"/>
    </location>
</feature>
<feature type="transmembrane region" description="Helical" evidence="1">
    <location>
        <begin position="12"/>
        <end position="38"/>
    </location>
</feature>
<dbReference type="EMBL" id="UFSM01000001">
    <property type="protein sequence ID" value="SUU88068.1"/>
    <property type="molecule type" value="Genomic_DNA"/>
</dbReference>